<evidence type="ECO:0000313" key="2">
    <source>
        <dbReference type="EMBL" id="GAH86128.1"/>
    </source>
</evidence>
<sequence length="72" mass="8180">RITALDRSKDEGYLGCTVSNRKPRAGEDWTRGNDLPDGEFTKETWEHIKNGILAYELIKLAPKTEAMADEEK</sequence>
<name>X1KVY5_9ZZZZ</name>
<reference evidence="2" key="1">
    <citation type="journal article" date="2014" name="Front. Microbiol.">
        <title>High frequency of phylogenetically diverse reductive dehalogenase-homologous genes in deep subseafloor sedimentary metagenomes.</title>
        <authorList>
            <person name="Kawai M."/>
            <person name="Futagami T."/>
            <person name="Toyoda A."/>
            <person name="Takaki Y."/>
            <person name="Nishi S."/>
            <person name="Hori S."/>
            <person name="Arai W."/>
            <person name="Tsubouchi T."/>
            <person name="Morono Y."/>
            <person name="Uchiyama I."/>
            <person name="Ito T."/>
            <person name="Fujiyama A."/>
            <person name="Inagaki F."/>
            <person name="Takami H."/>
        </authorList>
    </citation>
    <scope>NUCLEOTIDE SEQUENCE</scope>
    <source>
        <strain evidence="2">Expedition CK06-06</strain>
    </source>
</reference>
<evidence type="ECO:0000256" key="1">
    <source>
        <dbReference type="SAM" id="MobiDB-lite"/>
    </source>
</evidence>
<accession>X1KVY5</accession>
<protein>
    <submittedName>
        <fullName evidence="2">Uncharacterized protein</fullName>
    </submittedName>
</protein>
<feature type="compositionally biased region" description="Basic and acidic residues" evidence="1">
    <location>
        <begin position="1"/>
        <end position="12"/>
    </location>
</feature>
<feature type="region of interest" description="Disordered" evidence="1">
    <location>
        <begin position="1"/>
        <end position="35"/>
    </location>
</feature>
<dbReference type="AlphaFoldDB" id="X1KVY5"/>
<organism evidence="2">
    <name type="scientific">marine sediment metagenome</name>
    <dbReference type="NCBI Taxonomy" id="412755"/>
    <lineage>
        <taxon>unclassified sequences</taxon>
        <taxon>metagenomes</taxon>
        <taxon>ecological metagenomes</taxon>
    </lineage>
</organism>
<gene>
    <name evidence="2" type="ORF">S03H2_59928</name>
</gene>
<dbReference type="EMBL" id="BARU01038573">
    <property type="protein sequence ID" value="GAH86128.1"/>
    <property type="molecule type" value="Genomic_DNA"/>
</dbReference>
<proteinExistence type="predicted"/>
<feature type="non-terminal residue" evidence="2">
    <location>
        <position position="1"/>
    </location>
</feature>
<comment type="caution">
    <text evidence="2">The sequence shown here is derived from an EMBL/GenBank/DDBJ whole genome shotgun (WGS) entry which is preliminary data.</text>
</comment>